<dbReference type="PROSITE" id="PS00450">
    <property type="entry name" value="ACONITASE_1"/>
    <property type="match status" value="1"/>
</dbReference>
<comment type="caution">
    <text evidence="16">The sequence shown here is derived from an EMBL/GenBank/DDBJ whole genome shotgun (WGS) entry which is preliminary data.</text>
</comment>
<evidence type="ECO:0000259" key="15">
    <source>
        <dbReference type="Pfam" id="PF00330"/>
    </source>
</evidence>
<dbReference type="Pfam" id="PF00330">
    <property type="entry name" value="Aconitase"/>
    <property type="match status" value="1"/>
</dbReference>
<dbReference type="NCBIfam" id="NF004016">
    <property type="entry name" value="PRK05478.1"/>
    <property type="match status" value="1"/>
</dbReference>
<evidence type="ECO:0000256" key="10">
    <source>
        <dbReference type="ARBA" id="ARBA00022723"/>
    </source>
</evidence>
<dbReference type="InterPro" id="IPR001030">
    <property type="entry name" value="Acoase/IPM_deHydtase_lsu_aba"/>
</dbReference>
<evidence type="ECO:0000256" key="13">
    <source>
        <dbReference type="ARBA" id="ARBA00023239"/>
    </source>
</evidence>
<keyword evidence="12" id="KW-0411">Iron-sulfur</keyword>
<keyword evidence="7" id="KW-0432">Leucine biosynthesis</keyword>
<keyword evidence="10" id="KW-0479">Metal-binding</keyword>
<evidence type="ECO:0000256" key="11">
    <source>
        <dbReference type="ARBA" id="ARBA00023004"/>
    </source>
</evidence>
<reference evidence="16 17" key="1">
    <citation type="submission" date="2018-08" db="EMBL/GenBank/DDBJ databases">
        <title>Genomic Encyclopedia of Type Strains, Phase IV (KMG-IV): sequencing the most valuable type-strain genomes for metagenomic binning, comparative biology and taxonomic classification.</title>
        <authorList>
            <person name="Goeker M."/>
        </authorList>
    </citation>
    <scope>NUCLEOTIDE SEQUENCE [LARGE SCALE GENOMIC DNA]</scope>
    <source>
        <strain evidence="16 17">BW863</strain>
    </source>
</reference>
<comment type="catalytic activity">
    <reaction evidence="1">
        <text>(2R,3S)-3-isopropylmalate = (2S)-2-isopropylmalate</text>
        <dbReference type="Rhea" id="RHEA:32287"/>
        <dbReference type="ChEBI" id="CHEBI:1178"/>
        <dbReference type="ChEBI" id="CHEBI:35121"/>
        <dbReference type="EC" id="4.2.1.33"/>
    </reaction>
</comment>
<comment type="subunit">
    <text evidence="5">Heterodimer of LeuC and LeuD.</text>
</comment>
<evidence type="ECO:0000256" key="12">
    <source>
        <dbReference type="ARBA" id="ARBA00023014"/>
    </source>
</evidence>
<keyword evidence="17" id="KW-1185">Reference proteome</keyword>
<keyword evidence="9" id="KW-0028">Amino-acid biosynthesis</keyword>
<dbReference type="InterPro" id="IPR036008">
    <property type="entry name" value="Aconitase_4Fe-4S_dom"/>
</dbReference>
<dbReference type="InterPro" id="IPR015931">
    <property type="entry name" value="Acnase/IPM_dHydase_lsu_aba_1/3"/>
</dbReference>
<keyword evidence="11" id="KW-0408">Iron</keyword>
<evidence type="ECO:0000256" key="4">
    <source>
        <dbReference type="ARBA" id="ARBA00004729"/>
    </source>
</evidence>
<feature type="domain" description="Aconitase/3-isopropylmalate dehydratase large subunit alpha/beta/alpha" evidence="15">
    <location>
        <begin position="7"/>
        <end position="458"/>
    </location>
</feature>
<evidence type="ECO:0000256" key="1">
    <source>
        <dbReference type="ARBA" id="ARBA00000491"/>
    </source>
</evidence>
<dbReference type="GO" id="GO:0046872">
    <property type="term" value="F:metal ion binding"/>
    <property type="evidence" value="ECO:0007669"/>
    <property type="project" value="UniProtKB-KW"/>
</dbReference>
<dbReference type="EMBL" id="QUMO01000001">
    <property type="protein sequence ID" value="REF89157.1"/>
    <property type="molecule type" value="Genomic_DNA"/>
</dbReference>
<gene>
    <name evidence="16" type="ORF">DES32_0372</name>
</gene>
<evidence type="ECO:0000313" key="16">
    <source>
        <dbReference type="EMBL" id="REF89157.1"/>
    </source>
</evidence>
<evidence type="ECO:0000256" key="14">
    <source>
        <dbReference type="ARBA" id="ARBA00023304"/>
    </source>
</evidence>
<protein>
    <recommendedName>
        <fullName evidence="6">3-isopropylmalate dehydratase</fullName>
        <ecNumber evidence="6">4.2.1.33</ecNumber>
    </recommendedName>
</protein>
<keyword evidence="14" id="KW-0100">Branched-chain amino acid biosynthesis</keyword>
<keyword evidence="8" id="KW-0004">4Fe-4S</keyword>
<dbReference type="EC" id="4.2.1.33" evidence="6"/>
<proteinExistence type="predicted"/>
<dbReference type="NCBIfam" id="NF009116">
    <property type="entry name" value="PRK12466.1"/>
    <property type="match status" value="1"/>
</dbReference>
<comment type="cofactor">
    <cofactor evidence="2">
        <name>[4Fe-4S] cluster</name>
        <dbReference type="ChEBI" id="CHEBI:49883"/>
    </cofactor>
</comment>
<evidence type="ECO:0000256" key="8">
    <source>
        <dbReference type="ARBA" id="ARBA00022485"/>
    </source>
</evidence>
<dbReference type="AlphaFoldDB" id="A0A3D9Z203"/>
<accession>A0A3D9Z203</accession>
<dbReference type="GO" id="GO:0003861">
    <property type="term" value="F:3-isopropylmalate dehydratase activity"/>
    <property type="evidence" value="ECO:0007669"/>
    <property type="project" value="UniProtKB-EC"/>
</dbReference>
<dbReference type="GO" id="GO:0051539">
    <property type="term" value="F:4 iron, 4 sulfur cluster binding"/>
    <property type="evidence" value="ECO:0007669"/>
    <property type="project" value="UniProtKB-KW"/>
</dbReference>
<comment type="pathway">
    <text evidence="4">Amino-acid biosynthesis; L-leucine biosynthesis; L-leucine from 3-methyl-2-oxobutanoate: step 2/4.</text>
</comment>
<evidence type="ECO:0000313" key="17">
    <source>
        <dbReference type="Proteomes" id="UP000256900"/>
    </source>
</evidence>
<sequence>MPMTVAEKIWQQHSVAELGDATTLLHIDRLMLHERSGGRMLKGVLDAGRTVYDPSMVVGTLDHIIDTTPGRGDRTLFAGGAEFIKTFRDSAALAEVQVFDIGDARQGIVHVMAPELGIVSPGMTLVCGDSHTPTVGGVGALAWGIGVTQGEHVLSTQCLAVRRPGQMRVCFEGRLAPFVTAKDMVLWLIGRYGANGGKGRVVEMVGPVIRSLSVEGRMTLCNMMVEFGAWTAIVPPDDVTIEYMAGRPYRPTGTCWDSAEIYWRNLASDDDAKFESEIVVDCEDIEPQVSWGTSTEHVMGITGQVPDPAQAGSDIARASMEKALKYADLRPGDPLLGLGIEAAFIGSCTNSRIEDLRLAAGILTGRKVAPGLKAICVPGSTQVKHQAESEGLDDVFKAAGFEWREAGCSLCFFAGGDSFGAAKRVITTTNRNFENRQGPNVRSHLASPVTVAASAVRGAIADPRALGFNL</sequence>
<dbReference type="SUPFAM" id="SSF53732">
    <property type="entry name" value="Aconitase iron-sulfur domain"/>
    <property type="match status" value="1"/>
</dbReference>
<comment type="function">
    <text evidence="3">Catalyzes the isomerization between 2-isopropylmalate and 3-isopropylmalate, via the formation of 2-isopropylmaleate.</text>
</comment>
<dbReference type="Gene3D" id="3.30.499.10">
    <property type="entry name" value="Aconitase, domain 3"/>
    <property type="match status" value="2"/>
</dbReference>
<evidence type="ECO:0000256" key="7">
    <source>
        <dbReference type="ARBA" id="ARBA00022430"/>
    </source>
</evidence>
<evidence type="ECO:0000256" key="3">
    <source>
        <dbReference type="ARBA" id="ARBA00002695"/>
    </source>
</evidence>
<dbReference type="PRINTS" id="PR00415">
    <property type="entry name" value="ACONITASE"/>
</dbReference>
<organism evidence="16 17">
    <name type="scientific">Methylovirgula ligni</name>
    <dbReference type="NCBI Taxonomy" id="569860"/>
    <lineage>
        <taxon>Bacteria</taxon>
        <taxon>Pseudomonadati</taxon>
        <taxon>Pseudomonadota</taxon>
        <taxon>Alphaproteobacteria</taxon>
        <taxon>Hyphomicrobiales</taxon>
        <taxon>Beijerinckiaceae</taxon>
        <taxon>Methylovirgula</taxon>
    </lineage>
</organism>
<evidence type="ECO:0000256" key="5">
    <source>
        <dbReference type="ARBA" id="ARBA00011271"/>
    </source>
</evidence>
<dbReference type="GO" id="GO:0009098">
    <property type="term" value="P:L-leucine biosynthetic process"/>
    <property type="evidence" value="ECO:0007669"/>
    <property type="project" value="UniProtKB-KW"/>
</dbReference>
<dbReference type="InterPro" id="IPR050067">
    <property type="entry name" value="IPM_dehydratase_rel_enz"/>
</dbReference>
<evidence type="ECO:0000256" key="6">
    <source>
        <dbReference type="ARBA" id="ARBA00011998"/>
    </source>
</evidence>
<keyword evidence="13" id="KW-0456">Lyase</keyword>
<dbReference type="PANTHER" id="PTHR43822:SF9">
    <property type="entry name" value="3-ISOPROPYLMALATE DEHYDRATASE"/>
    <property type="match status" value="1"/>
</dbReference>
<name>A0A3D9Z203_9HYPH</name>
<evidence type="ECO:0000256" key="2">
    <source>
        <dbReference type="ARBA" id="ARBA00001966"/>
    </source>
</evidence>
<dbReference type="PANTHER" id="PTHR43822">
    <property type="entry name" value="HOMOACONITASE, MITOCHONDRIAL-RELATED"/>
    <property type="match status" value="1"/>
</dbReference>
<dbReference type="InterPro" id="IPR018136">
    <property type="entry name" value="Aconitase_4Fe-4S_BS"/>
</dbReference>
<evidence type="ECO:0000256" key="9">
    <source>
        <dbReference type="ARBA" id="ARBA00022605"/>
    </source>
</evidence>
<dbReference type="Proteomes" id="UP000256900">
    <property type="component" value="Unassembled WGS sequence"/>
</dbReference>